<name>A0ABR0B9B3_9CRUS</name>
<dbReference type="EMBL" id="JAOYFB010000041">
    <property type="protein sequence ID" value="KAK4045170.1"/>
    <property type="molecule type" value="Genomic_DNA"/>
</dbReference>
<proteinExistence type="predicted"/>
<dbReference type="Proteomes" id="UP001234178">
    <property type="component" value="Unassembled WGS sequence"/>
</dbReference>
<sequence length="97" mass="10360">MRLVHQDDVEEVSCELAEPPIVVAGKLMNIGDGKVAVREVVTVHATGLDYSGLGILLACGKDTAPLIEVVGELVPDPKARRNHQGSSGVQRKRCQCD</sequence>
<comment type="caution">
    <text evidence="2">The sequence shown here is derived from an EMBL/GenBank/DDBJ whole genome shotgun (WGS) entry which is preliminary data.</text>
</comment>
<feature type="region of interest" description="Disordered" evidence="1">
    <location>
        <begin position="77"/>
        <end position="97"/>
    </location>
</feature>
<evidence type="ECO:0000313" key="2">
    <source>
        <dbReference type="EMBL" id="KAK4045170.1"/>
    </source>
</evidence>
<evidence type="ECO:0000313" key="3">
    <source>
        <dbReference type="Proteomes" id="UP001234178"/>
    </source>
</evidence>
<organism evidence="2 3">
    <name type="scientific">Daphnia magna</name>
    <dbReference type="NCBI Taxonomy" id="35525"/>
    <lineage>
        <taxon>Eukaryota</taxon>
        <taxon>Metazoa</taxon>
        <taxon>Ecdysozoa</taxon>
        <taxon>Arthropoda</taxon>
        <taxon>Crustacea</taxon>
        <taxon>Branchiopoda</taxon>
        <taxon>Diplostraca</taxon>
        <taxon>Cladocera</taxon>
        <taxon>Anomopoda</taxon>
        <taxon>Daphniidae</taxon>
        <taxon>Daphnia</taxon>
    </lineage>
</organism>
<keyword evidence="3" id="KW-1185">Reference proteome</keyword>
<protein>
    <submittedName>
        <fullName evidence="2">Uncharacterized protein</fullName>
    </submittedName>
</protein>
<gene>
    <name evidence="2" type="ORF">OUZ56_032578</name>
</gene>
<accession>A0ABR0B9B3</accession>
<evidence type="ECO:0000256" key="1">
    <source>
        <dbReference type="SAM" id="MobiDB-lite"/>
    </source>
</evidence>
<reference evidence="2 3" key="1">
    <citation type="journal article" date="2023" name="Nucleic Acids Res.">
        <title>The hologenome of Daphnia magna reveals possible DNA methylation and microbiome-mediated evolution of the host genome.</title>
        <authorList>
            <person name="Chaturvedi A."/>
            <person name="Li X."/>
            <person name="Dhandapani V."/>
            <person name="Marshall H."/>
            <person name="Kissane S."/>
            <person name="Cuenca-Cambronero M."/>
            <person name="Asole G."/>
            <person name="Calvet F."/>
            <person name="Ruiz-Romero M."/>
            <person name="Marangio P."/>
            <person name="Guigo R."/>
            <person name="Rago D."/>
            <person name="Mirbahai L."/>
            <person name="Eastwood N."/>
            <person name="Colbourne J.K."/>
            <person name="Zhou J."/>
            <person name="Mallon E."/>
            <person name="Orsini L."/>
        </authorList>
    </citation>
    <scope>NUCLEOTIDE SEQUENCE [LARGE SCALE GENOMIC DNA]</scope>
    <source>
        <strain evidence="2">LRV0_1</strain>
    </source>
</reference>